<evidence type="ECO:0000256" key="2">
    <source>
        <dbReference type="ARBA" id="ARBA00022737"/>
    </source>
</evidence>
<keyword evidence="1" id="KW-0853">WD repeat</keyword>
<accession>A0AAD6Y9C6</accession>
<dbReference type="Proteomes" id="UP001219525">
    <property type="component" value="Unassembled WGS sequence"/>
</dbReference>
<dbReference type="InterPro" id="IPR001680">
    <property type="entry name" value="WD40_rpt"/>
</dbReference>
<protein>
    <submittedName>
        <fullName evidence="4">WD40-repeat-containing domain protein</fullName>
    </submittedName>
</protein>
<dbReference type="Pfam" id="PF00400">
    <property type="entry name" value="WD40"/>
    <property type="match status" value="1"/>
</dbReference>
<gene>
    <name evidence="4" type="ORF">GGX14DRAFT_571959</name>
</gene>
<evidence type="ECO:0000256" key="1">
    <source>
        <dbReference type="ARBA" id="ARBA00022574"/>
    </source>
</evidence>
<keyword evidence="3" id="KW-0812">Transmembrane</keyword>
<reference evidence="4" key="1">
    <citation type="submission" date="2023-03" db="EMBL/GenBank/DDBJ databases">
        <title>Massive genome expansion in bonnet fungi (Mycena s.s.) driven by repeated elements and novel gene families across ecological guilds.</title>
        <authorList>
            <consortium name="Lawrence Berkeley National Laboratory"/>
            <person name="Harder C.B."/>
            <person name="Miyauchi S."/>
            <person name="Viragh M."/>
            <person name="Kuo A."/>
            <person name="Thoen E."/>
            <person name="Andreopoulos B."/>
            <person name="Lu D."/>
            <person name="Skrede I."/>
            <person name="Drula E."/>
            <person name="Henrissat B."/>
            <person name="Morin E."/>
            <person name="Kohler A."/>
            <person name="Barry K."/>
            <person name="LaButti K."/>
            <person name="Morin E."/>
            <person name="Salamov A."/>
            <person name="Lipzen A."/>
            <person name="Mereny Z."/>
            <person name="Hegedus B."/>
            <person name="Baldrian P."/>
            <person name="Stursova M."/>
            <person name="Weitz H."/>
            <person name="Taylor A."/>
            <person name="Grigoriev I.V."/>
            <person name="Nagy L.G."/>
            <person name="Martin F."/>
            <person name="Kauserud H."/>
        </authorList>
    </citation>
    <scope>NUCLEOTIDE SEQUENCE</scope>
    <source>
        <strain evidence="4">9144</strain>
    </source>
</reference>
<keyword evidence="2" id="KW-0677">Repeat</keyword>
<dbReference type="AlphaFoldDB" id="A0AAD6Y9C6"/>
<dbReference type="PANTHER" id="PTHR22847:SF637">
    <property type="entry name" value="WD REPEAT DOMAIN 5B"/>
    <property type="match status" value="1"/>
</dbReference>
<dbReference type="PANTHER" id="PTHR22847">
    <property type="entry name" value="WD40 REPEAT PROTEIN"/>
    <property type="match status" value="1"/>
</dbReference>
<evidence type="ECO:0000313" key="4">
    <source>
        <dbReference type="EMBL" id="KAJ7200549.1"/>
    </source>
</evidence>
<name>A0AAD6Y9C6_9AGAR</name>
<keyword evidence="3" id="KW-0472">Membrane</keyword>
<sequence length="364" mass="39658">MPVEYHLRSKLEGHTGAVVCLSCRDDGKQLASGASDGTKVWDLVTWRQVPVPASSAMRGATTTLLCVKRNDDVTEALVIAQGGYLAGWREDLDKESGTRSFLEVWCHRLREPAEISGLAFDALTNRLAVCNVHGVLQMYTLNSAMSLTERFDLTIPKCVPRALGFGAMQGNERELLVFGLHCGLVVHGNTVPSPSAAWNVGCGIGGVAMDAATGVVCINDPWAGVNLYKLRDREFVKSFSIPIKKTGRTRQVCLGDSCTTIVSGSDHGTVYVYDRRSQQIVAKLHVDPNEWVQTVDVGDVGGVPHVFAAKSREIVGLNSIFVYRKRTNARRFAARVIAALGTLIQVTVLFAALGFLYQNLNLYM</sequence>
<dbReference type="SMART" id="SM00320">
    <property type="entry name" value="WD40"/>
    <property type="match status" value="2"/>
</dbReference>
<evidence type="ECO:0000256" key="3">
    <source>
        <dbReference type="SAM" id="Phobius"/>
    </source>
</evidence>
<feature type="transmembrane region" description="Helical" evidence="3">
    <location>
        <begin position="332"/>
        <end position="357"/>
    </location>
</feature>
<organism evidence="4 5">
    <name type="scientific">Mycena pura</name>
    <dbReference type="NCBI Taxonomy" id="153505"/>
    <lineage>
        <taxon>Eukaryota</taxon>
        <taxon>Fungi</taxon>
        <taxon>Dikarya</taxon>
        <taxon>Basidiomycota</taxon>
        <taxon>Agaricomycotina</taxon>
        <taxon>Agaricomycetes</taxon>
        <taxon>Agaricomycetidae</taxon>
        <taxon>Agaricales</taxon>
        <taxon>Marasmiineae</taxon>
        <taxon>Mycenaceae</taxon>
        <taxon>Mycena</taxon>
    </lineage>
</organism>
<dbReference type="InterPro" id="IPR015943">
    <property type="entry name" value="WD40/YVTN_repeat-like_dom_sf"/>
</dbReference>
<dbReference type="Gene3D" id="2.130.10.10">
    <property type="entry name" value="YVTN repeat-like/Quinoprotein amine dehydrogenase"/>
    <property type="match status" value="1"/>
</dbReference>
<proteinExistence type="predicted"/>
<keyword evidence="3" id="KW-1133">Transmembrane helix</keyword>
<dbReference type="SUPFAM" id="SSF50978">
    <property type="entry name" value="WD40 repeat-like"/>
    <property type="match status" value="1"/>
</dbReference>
<comment type="caution">
    <text evidence="4">The sequence shown here is derived from an EMBL/GenBank/DDBJ whole genome shotgun (WGS) entry which is preliminary data.</text>
</comment>
<evidence type="ECO:0000313" key="5">
    <source>
        <dbReference type="Proteomes" id="UP001219525"/>
    </source>
</evidence>
<dbReference type="GO" id="GO:1990234">
    <property type="term" value="C:transferase complex"/>
    <property type="evidence" value="ECO:0007669"/>
    <property type="project" value="UniProtKB-ARBA"/>
</dbReference>
<keyword evidence="5" id="KW-1185">Reference proteome</keyword>
<dbReference type="EMBL" id="JARJCW010000062">
    <property type="protein sequence ID" value="KAJ7200549.1"/>
    <property type="molecule type" value="Genomic_DNA"/>
</dbReference>
<dbReference type="InterPro" id="IPR036322">
    <property type="entry name" value="WD40_repeat_dom_sf"/>
</dbReference>